<evidence type="ECO:0000313" key="8">
    <source>
        <dbReference type="Proteomes" id="UP000186817"/>
    </source>
</evidence>
<feature type="transmembrane region" description="Helical" evidence="6">
    <location>
        <begin position="248"/>
        <end position="269"/>
    </location>
</feature>
<dbReference type="InterPro" id="IPR000203">
    <property type="entry name" value="GPS"/>
</dbReference>
<evidence type="ECO:0000313" key="7">
    <source>
        <dbReference type="EMBL" id="OLQ06901.1"/>
    </source>
</evidence>
<evidence type="ECO:0000256" key="2">
    <source>
        <dbReference type="ARBA" id="ARBA00022692"/>
    </source>
</evidence>
<evidence type="ECO:0000256" key="5">
    <source>
        <dbReference type="SAM" id="MobiDB-lite"/>
    </source>
</evidence>
<feature type="region of interest" description="Disordered" evidence="5">
    <location>
        <begin position="888"/>
        <end position="929"/>
    </location>
</feature>
<dbReference type="Proteomes" id="UP000186817">
    <property type="component" value="Unassembled WGS sequence"/>
</dbReference>
<keyword evidence="8" id="KW-1185">Reference proteome</keyword>
<feature type="transmembrane region" description="Helical" evidence="6">
    <location>
        <begin position="467"/>
        <end position="488"/>
    </location>
</feature>
<feature type="compositionally biased region" description="Basic residues" evidence="5">
    <location>
        <begin position="692"/>
        <end position="724"/>
    </location>
</feature>
<dbReference type="Gene3D" id="2.60.220.50">
    <property type="match status" value="1"/>
</dbReference>
<feature type="region of interest" description="Disordered" evidence="5">
    <location>
        <begin position="633"/>
        <end position="665"/>
    </location>
</feature>
<evidence type="ECO:0000256" key="3">
    <source>
        <dbReference type="ARBA" id="ARBA00022989"/>
    </source>
</evidence>
<comment type="subcellular location">
    <subcellularLocation>
        <location evidence="1">Membrane</location>
    </subcellularLocation>
</comment>
<dbReference type="SMART" id="SM00303">
    <property type="entry name" value="GPS"/>
    <property type="match status" value="1"/>
</dbReference>
<feature type="transmembrane region" description="Helical" evidence="6">
    <location>
        <begin position="559"/>
        <end position="583"/>
    </location>
</feature>
<reference evidence="7 8" key="1">
    <citation type="submission" date="2016-02" db="EMBL/GenBank/DDBJ databases">
        <title>Genome analysis of coral dinoflagellate symbionts highlights evolutionary adaptations to a symbiotic lifestyle.</title>
        <authorList>
            <person name="Aranda M."/>
            <person name="Li Y."/>
            <person name="Liew Y.J."/>
            <person name="Baumgarten S."/>
            <person name="Simakov O."/>
            <person name="Wilson M."/>
            <person name="Piel J."/>
            <person name="Ashoor H."/>
            <person name="Bougouffa S."/>
            <person name="Bajic V.B."/>
            <person name="Ryu T."/>
            <person name="Ravasi T."/>
            <person name="Bayer T."/>
            <person name="Micklem G."/>
            <person name="Kim H."/>
            <person name="Bhak J."/>
            <person name="Lajeunesse T.C."/>
            <person name="Voolstra C.R."/>
        </authorList>
    </citation>
    <scope>NUCLEOTIDE SEQUENCE [LARGE SCALE GENOMIC DNA]</scope>
    <source>
        <strain evidence="7 8">CCMP2467</strain>
    </source>
</reference>
<keyword evidence="2 6" id="KW-0812">Transmembrane</keyword>
<dbReference type="AlphaFoldDB" id="A0A1Q9EHM9"/>
<name>A0A1Q9EHM9_SYMMI</name>
<evidence type="ECO:0000256" key="4">
    <source>
        <dbReference type="ARBA" id="ARBA00023136"/>
    </source>
</evidence>
<keyword evidence="4 6" id="KW-0472">Membrane</keyword>
<proteinExistence type="predicted"/>
<evidence type="ECO:0000256" key="6">
    <source>
        <dbReference type="SAM" id="Phobius"/>
    </source>
</evidence>
<dbReference type="OrthoDB" id="428594at2759"/>
<dbReference type="EMBL" id="LSRX01000150">
    <property type="protein sequence ID" value="OLQ06901.1"/>
    <property type="molecule type" value="Genomic_DNA"/>
</dbReference>
<accession>A0A1Q9EHM9</accession>
<dbReference type="GO" id="GO:0016020">
    <property type="term" value="C:membrane"/>
    <property type="evidence" value="ECO:0007669"/>
    <property type="project" value="UniProtKB-SubCell"/>
</dbReference>
<feature type="transmembrane region" description="Helical" evidence="6">
    <location>
        <begin position="508"/>
        <end position="532"/>
    </location>
</feature>
<sequence>MMREQQRKEEAAQAAFEVDATEEEAVQKLLGNLSADNGTDANLTGVLGQLSQDAATGRLKVVAFLPEALERNYTVTAFSDSSEEPVSRVEVSPEVLAAAGASGPVLLTVTSLSKQVTSKFQDQRVEGEATSLVRSEPVSINLRAPDGTALTVKDLKTPLRIVIKTDIENSSCAFWDEEESRWSYRGVTTLPDAVPGQITCLTVHLSVFSAVGRVIWENALLALSCSSWDLLSPEALEGLSKTHWQGSLPAISTFTFLVLFGLVFARASYVDRKSRIKVPWEELEPVLFKQATKEEDSLEEALSSCCWRRLAEAKDWTFWSAGICFGLQDIASLILECKAPEVAVNRCIRSLHAHRSGVATDSLDIILPPGEKFELEEPAVARTVTRTAARRSRFSRLAHAVVDNMDDFTVALRDLSARWNVHIHGAGAVQSILRSCWLVRVGMLFPAFHPWIALLRHSLLTTYKVRVALIFLKLCTAGATNALFFTSSSPGPGSDPNCRPARDLLARLVQNTVVGMLSAFLGDCVIFALFLVQDRKPTEKHWTPKAKARQLRVWRCRAWTFWVVWTLYSVLCLLYIMAFLANMRLRDAHQWHMSTGMSLLQDLLVRPLFIAFGLGTAASLGLLSRGVRSRTEAKWLQGGPGPSQVSEPEPEEAPGSRRNSDLSAGTFEAHPVPYMADLNKHAADQAWQHGVCRQRRQRPARPHKLPSRPHSSRQQLLRKLRPRRRAPEEPVGCCCRRPVVARQRRRLLHHLLPRPRFEVRDRNEGTVPDILADGPELAGKSISRFPAGDWIARSDHFQVSNSLRELHRAVQDIYDFLADLPRDLATPPKELAMVARVVAAFQVEDPRQFSAEFQRNLWALCLLPPSEFQVLLPCSSFSRVDIIEQPAELSSTKPGDQGVLAPSKGEAEVSPKADPTPADKAEVQGDEQAATRAKLRQLKAEADGGPKQQELANAAKILRKLSEDTSNVKLYSMRRDVLERAVGVDLLFVFEAAGFEERESETGAVLQWRGPEATTSLQGSLQEVQKAADLALDPESMTFQQVSEMVAQGLEAQKALGKDRQRGLQELQDWQATPGFGKVLETATWGLEDAQLSESPEDRIRLRLPRFGSTGRAGGYLNDVF</sequence>
<gene>
    <name evidence="7" type="ORF">AK812_SmicGene9751</name>
</gene>
<organism evidence="7 8">
    <name type="scientific">Symbiodinium microadriaticum</name>
    <name type="common">Dinoflagellate</name>
    <name type="synonym">Zooxanthella microadriatica</name>
    <dbReference type="NCBI Taxonomy" id="2951"/>
    <lineage>
        <taxon>Eukaryota</taxon>
        <taxon>Sar</taxon>
        <taxon>Alveolata</taxon>
        <taxon>Dinophyceae</taxon>
        <taxon>Suessiales</taxon>
        <taxon>Symbiodiniaceae</taxon>
        <taxon>Symbiodinium</taxon>
    </lineage>
</organism>
<protein>
    <submittedName>
        <fullName evidence="7">Uncharacterized protein</fullName>
    </submittedName>
</protein>
<feature type="compositionally biased region" description="Basic and acidic residues" evidence="5">
    <location>
        <begin position="905"/>
        <end position="923"/>
    </location>
</feature>
<comment type="caution">
    <text evidence="7">The sequence shown here is derived from an EMBL/GenBank/DDBJ whole genome shotgun (WGS) entry which is preliminary data.</text>
</comment>
<feature type="region of interest" description="Disordered" evidence="5">
    <location>
        <begin position="686"/>
        <end position="728"/>
    </location>
</feature>
<evidence type="ECO:0000256" key="1">
    <source>
        <dbReference type="ARBA" id="ARBA00004370"/>
    </source>
</evidence>
<dbReference type="InterPro" id="IPR046338">
    <property type="entry name" value="GAIN_dom_sf"/>
</dbReference>
<keyword evidence="3 6" id="KW-1133">Transmembrane helix</keyword>